<comment type="caution">
    <text evidence="1">The sequence shown here is derived from an EMBL/GenBank/DDBJ whole genome shotgun (WGS) entry which is preliminary data.</text>
</comment>
<dbReference type="EMBL" id="JAVHUL010000015">
    <property type="protein sequence ID" value="MDQ7917367.1"/>
    <property type="molecule type" value="Genomic_DNA"/>
</dbReference>
<reference evidence="1 2" key="1">
    <citation type="submission" date="2023-08" db="EMBL/GenBank/DDBJ databases">
        <title>Mesonia sp. MT50, isolated from deep-sea sediment of the Mariana Trench.</title>
        <authorList>
            <person name="Fu H."/>
        </authorList>
    </citation>
    <scope>NUCLEOTIDE SEQUENCE [LARGE SCALE GENOMIC DNA]</scope>
    <source>
        <strain evidence="1 2">MT50</strain>
    </source>
</reference>
<gene>
    <name evidence="1" type="ORF">RBU60_07260</name>
</gene>
<organism evidence="1 2">
    <name type="scientific">Mesonia profundi</name>
    <dbReference type="NCBI Taxonomy" id="3070998"/>
    <lineage>
        <taxon>Bacteria</taxon>
        <taxon>Pseudomonadati</taxon>
        <taxon>Bacteroidota</taxon>
        <taxon>Flavobacteriia</taxon>
        <taxon>Flavobacteriales</taxon>
        <taxon>Flavobacteriaceae</taxon>
        <taxon>Mesonia</taxon>
    </lineage>
</organism>
<sequence>MSSILDLLKTEAGQNLINGASNEAGVSKEKTGSVLSMALPAILGAMKSNAKTEEGEKNLNNALESKEHDGSILSSLGGMLGGGDGGSLLSKGGDILGHVLGGGKESALTGNISKMTGVDASSVGKIIKMAMPLVMGFLGKQKQSGGGGGLSDMLGSAMGTSGDKDASMLESLLDADGDGSVMDDIAGKFLGGDKKDGGGGLGGLF</sequence>
<dbReference type="Pfam" id="PF06078">
    <property type="entry name" value="DUF937"/>
    <property type="match status" value="1"/>
</dbReference>
<proteinExistence type="predicted"/>
<evidence type="ECO:0000313" key="2">
    <source>
        <dbReference type="Proteomes" id="UP001230915"/>
    </source>
</evidence>
<accession>A0ABU1A130</accession>
<keyword evidence="2" id="KW-1185">Reference proteome</keyword>
<dbReference type="InterPro" id="IPR009282">
    <property type="entry name" value="DUF937"/>
</dbReference>
<name>A0ABU1A130_9FLAO</name>
<dbReference type="Proteomes" id="UP001230915">
    <property type="component" value="Unassembled WGS sequence"/>
</dbReference>
<evidence type="ECO:0000313" key="1">
    <source>
        <dbReference type="EMBL" id="MDQ7917367.1"/>
    </source>
</evidence>
<protein>
    <submittedName>
        <fullName evidence="1">DUF937 domain-containing protein</fullName>
    </submittedName>
</protein>
<dbReference type="RefSeq" id="WP_308864088.1">
    <property type="nucleotide sequence ID" value="NZ_JAVHUL010000015.1"/>
</dbReference>